<evidence type="ECO:0000256" key="4">
    <source>
        <dbReference type="ARBA" id="ARBA00022840"/>
    </source>
</evidence>
<dbReference type="InterPro" id="IPR027417">
    <property type="entry name" value="P-loop_NTPase"/>
</dbReference>
<dbReference type="CDD" id="cd17990">
    <property type="entry name" value="DEXHc_HrpB"/>
    <property type="match status" value="1"/>
</dbReference>
<dbReference type="Pfam" id="PF08482">
    <property type="entry name" value="HrpB_C"/>
    <property type="match status" value="1"/>
</dbReference>
<feature type="domain" description="Helicase ATP-binding" evidence="6">
    <location>
        <begin position="72"/>
        <end position="232"/>
    </location>
</feature>
<dbReference type="InterPro" id="IPR011545">
    <property type="entry name" value="DEAD/DEAH_box_helicase_dom"/>
</dbReference>
<dbReference type="InterPro" id="IPR007502">
    <property type="entry name" value="Helicase-assoc_dom"/>
</dbReference>
<dbReference type="SMART" id="SM00490">
    <property type="entry name" value="HELICc"/>
    <property type="match status" value="1"/>
</dbReference>
<dbReference type="SUPFAM" id="SSF52540">
    <property type="entry name" value="P-loop containing nucleoside triphosphate hydrolases"/>
    <property type="match status" value="1"/>
</dbReference>
<organism evidence="8 9">
    <name type="scientific">Parenemella sanctibonifatiensis</name>
    <dbReference type="NCBI Taxonomy" id="2016505"/>
    <lineage>
        <taxon>Bacteria</taxon>
        <taxon>Bacillati</taxon>
        <taxon>Actinomycetota</taxon>
        <taxon>Actinomycetes</taxon>
        <taxon>Propionibacteriales</taxon>
        <taxon>Propionibacteriaceae</taxon>
        <taxon>Parenemella</taxon>
    </lineage>
</organism>
<dbReference type="Pfam" id="PF00271">
    <property type="entry name" value="Helicase_C"/>
    <property type="match status" value="1"/>
</dbReference>
<dbReference type="PANTHER" id="PTHR43519">
    <property type="entry name" value="ATP-DEPENDENT RNA HELICASE HRPB"/>
    <property type="match status" value="1"/>
</dbReference>
<evidence type="ECO:0000256" key="3">
    <source>
        <dbReference type="ARBA" id="ARBA00022806"/>
    </source>
</evidence>
<dbReference type="GO" id="GO:0003676">
    <property type="term" value="F:nucleic acid binding"/>
    <property type="evidence" value="ECO:0007669"/>
    <property type="project" value="InterPro"/>
</dbReference>
<evidence type="ECO:0000313" key="8">
    <source>
        <dbReference type="EMBL" id="OYN92628.1"/>
    </source>
</evidence>
<dbReference type="InterPro" id="IPR001650">
    <property type="entry name" value="Helicase_C-like"/>
</dbReference>
<evidence type="ECO:0000256" key="2">
    <source>
        <dbReference type="ARBA" id="ARBA00022801"/>
    </source>
</evidence>
<keyword evidence="1" id="KW-0547">Nucleotide-binding</keyword>
<dbReference type="GO" id="GO:0005524">
    <property type="term" value="F:ATP binding"/>
    <property type="evidence" value="ECO:0007669"/>
    <property type="project" value="UniProtKB-KW"/>
</dbReference>
<keyword evidence="9" id="KW-1185">Reference proteome</keyword>
<name>A0A255EM61_9ACTN</name>
<keyword evidence="4" id="KW-0067">ATP-binding</keyword>
<dbReference type="Gene3D" id="3.40.50.300">
    <property type="entry name" value="P-loop containing nucleotide triphosphate hydrolases"/>
    <property type="match status" value="2"/>
</dbReference>
<dbReference type="OrthoDB" id="9805617at2"/>
<dbReference type="Proteomes" id="UP000216300">
    <property type="component" value="Unassembled WGS sequence"/>
</dbReference>
<evidence type="ECO:0000259" key="6">
    <source>
        <dbReference type="PROSITE" id="PS51192"/>
    </source>
</evidence>
<feature type="compositionally biased region" description="Basic and acidic residues" evidence="5">
    <location>
        <begin position="1"/>
        <end position="17"/>
    </location>
</feature>
<dbReference type="InterPro" id="IPR049614">
    <property type="entry name" value="HrpB_DEXH"/>
</dbReference>
<feature type="region of interest" description="Disordered" evidence="5">
    <location>
        <begin position="1"/>
        <end position="43"/>
    </location>
</feature>
<feature type="domain" description="Helicase C-terminal" evidence="7">
    <location>
        <begin position="262"/>
        <end position="424"/>
    </location>
</feature>
<dbReference type="Gene3D" id="1.20.120.1080">
    <property type="match status" value="1"/>
</dbReference>
<dbReference type="PANTHER" id="PTHR43519:SF1">
    <property type="entry name" value="ATP-DEPENDENT RNA HELICASE HRPB"/>
    <property type="match status" value="1"/>
</dbReference>
<reference evidence="8 9" key="1">
    <citation type="submission" date="2017-07" db="EMBL/GenBank/DDBJ databases">
        <title>Draft whole genome sequences of clinical Proprionibacteriaceae strains.</title>
        <authorList>
            <person name="Bernier A.-M."/>
            <person name="Bernard K."/>
            <person name="Domingo M.-C."/>
        </authorList>
    </citation>
    <scope>NUCLEOTIDE SEQUENCE [LARGE SCALE GENOMIC DNA]</scope>
    <source>
        <strain evidence="8 9">NML 150081</strain>
    </source>
</reference>
<dbReference type="PROSITE" id="PS51192">
    <property type="entry name" value="HELICASE_ATP_BIND_1"/>
    <property type="match status" value="1"/>
</dbReference>
<protein>
    <submittedName>
        <fullName evidence="8">ATP-dependent helicase HrpB</fullName>
    </submittedName>
</protein>
<proteinExistence type="predicted"/>
<accession>A0A255EM61</accession>
<dbReference type="InterPro" id="IPR010225">
    <property type="entry name" value="HrpB"/>
</dbReference>
<dbReference type="InterPro" id="IPR014001">
    <property type="entry name" value="Helicase_ATP-bd"/>
</dbReference>
<dbReference type="GO" id="GO:0016787">
    <property type="term" value="F:hydrolase activity"/>
    <property type="evidence" value="ECO:0007669"/>
    <property type="project" value="UniProtKB-KW"/>
</dbReference>
<dbReference type="PROSITE" id="PS51194">
    <property type="entry name" value="HELICASE_CTER"/>
    <property type="match status" value="1"/>
</dbReference>
<dbReference type="NCBIfam" id="TIGR01970">
    <property type="entry name" value="DEAH_box_HrpB"/>
    <property type="match status" value="1"/>
</dbReference>
<sequence length="868" mass="92853">MPRSKLGRDIRSSDRRWCSPTTGRTTSPRRRPSDGRRSPSWLTDRWQTGRMPFDLAAIGAGLPVREALPGLTAALADGGVAVVHAPPGTGKTTLVPPALANLVDGKVVVTQPRRIAARAGARRLAQLSATTLGDEVGFVVRGDQAVSARTRVEFCTAGVLLRRLLTAPDLEGIDAVVLDEVHERAIETDLAFAMVAELRELRPDLALVVMSATLDATRWADLLGGAPVLSVAADLHPLVIRWAPGPQRLDQRGLTRPFLDHLAGQAVAALAETDSAVLVFAPGARECDEVADRVRTHGVPVQVLHGSLAPAAQNEVLARSDPRVIVATSLAESALTVPGVRAVVDSGLAREPRHDAGRAMTGLVTVSEARSSAEQRSGRAARLGPGLAVRCFPESDWVGMRPFTTPEILTADLTQTALDLAVWGAPRGVGLALPDAPNPAAMEAATQTLRSLAALDEDEQPTVLGRRLAGLPVEPRLGRALLETAASVGTRQAAEVVALLSSDVRPAGADLVGAWRAPASRQLQVESTRLTRLVDHHPRPTGLEDDELVATVVTAAFPDRIARRRRDGDDYLLASGTAGSLPPKSRLHGQQWLAVAQIGRVGERAVIRAAVPLTEVAATDLGSALLSEASQATWSGGRVTARSTVRLGVIELSSTPVQPTADQGREAARRALADRGLPEVLGWGEEVERLRRRLALLRDQLGEPWPQVDDEALVQRAEEWLGPELGDLARGVAASRIDLVAALRRLLPWPAASQFDTLAPERLQVPTGSRIRLDYPELPTERVVLPVKLQECFGLLDTPRIVDGRVPVLLHLLSPAGRPLAVTDDLASFWVNAYPAVRAENRGRYSKHPWPEDPLTAPPRKGTSRSGR</sequence>
<evidence type="ECO:0000259" key="7">
    <source>
        <dbReference type="PROSITE" id="PS51194"/>
    </source>
</evidence>
<dbReference type="CDD" id="cd18791">
    <property type="entry name" value="SF2_C_RHA"/>
    <property type="match status" value="1"/>
</dbReference>
<gene>
    <name evidence="8" type="primary">hrpB</name>
    <name evidence="8" type="ORF">CGZ91_03910</name>
</gene>
<dbReference type="GO" id="GO:0004386">
    <property type="term" value="F:helicase activity"/>
    <property type="evidence" value="ECO:0007669"/>
    <property type="project" value="UniProtKB-KW"/>
</dbReference>
<dbReference type="InterPro" id="IPR013689">
    <property type="entry name" value="RNA_helicase_ATP-dep_HrpB_C"/>
</dbReference>
<keyword evidence="3 8" id="KW-0347">Helicase</keyword>
<feature type="region of interest" description="Disordered" evidence="5">
    <location>
        <begin position="845"/>
        <end position="868"/>
    </location>
</feature>
<dbReference type="Pfam" id="PF00270">
    <property type="entry name" value="DEAD"/>
    <property type="match status" value="1"/>
</dbReference>
<keyword evidence="2" id="KW-0378">Hydrolase</keyword>
<dbReference type="SMART" id="SM00847">
    <property type="entry name" value="HA2"/>
    <property type="match status" value="1"/>
</dbReference>
<dbReference type="AlphaFoldDB" id="A0A255EM61"/>
<evidence type="ECO:0000256" key="5">
    <source>
        <dbReference type="SAM" id="MobiDB-lite"/>
    </source>
</evidence>
<evidence type="ECO:0000313" key="9">
    <source>
        <dbReference type="Proteomes" id="UP000216300"/>
    </source>
</evidence>
<dbReference type="EMBL" id="NMVJ01000001">
    <property type="protein sequence ID" value="OYN92628.1"/>
    <property type="molecule type" value="Genomic_DNA"/>
</dbReference>
<dbReference type="PIRSF" id="PIRSF005496">
    <property type="entry name" value="ATP_hel_hrpB"/>
    <property type="match status" value="1"/>
</dbReference>
<evidence type="ECO:0000256" key="1">
    <source>
        <dbReference type="ARBA" id="ARBA00022741"/>
    </source>
</evidence>
<comment type="caution">
    <text evidence="8">The sequence shown here is derived from an EMBL/GenBank/DDBJ whole genome shotgun (WGS) entry which is preliminary data.</text>
</comment>
<dbReference type="SMART" id="SM00487">
    <property type="entry name" value="DEXDc"/>
    <property type="match status" value="1"/>
</dbReference>